<dbReference type="GO" id="GO:0005634">
    <property type="term" value="C:nucleus"/>
    <property type="evidence" value="ECO:0007669"/>
    <property type="project" value="TreeGrafter"/>
</dbReference>
<dbReference type="STRING" id="34506.A0A090LI44"/>
<dbReference type="OrthoDB" id="421951at2759"/>
<reference evidence="4" key="2">
    <citation type="submission" date="2020-12" db="UniProtKB">
        <authorList>
            <consortium name="WormBaseParasite"/>
        </authorList>
    </citation>
    <scope>IDENTIFICATION</scope>
</reference>
<evidence type="ECO:0000313" key="3">
    <source>
        <dbReference type="Proteomes" id="UP000035682"/>
    </source>
</evidence>
<dbReference type="GeneID" id="36380168"/>
<sequence>MSERLEKLGYSFNDSGILIDKNKKKFVFTTQKEYEILGEAITEYVYEILENTFNFNKLYFDDSNIEESSFIYASKNYKNCSEIVIFINGSGVVRAGQWARSIIINENINLGTQFEYYKKLLVNDRGILVFNTNDNTSKNGNIKMNSGNAIEHALFAYEKFIIPYNFSKIVIVAHSYGGTVTQKLLETFSEFNKNIKCIVLTDATFNSKELLKKKLQYVPPIINYIISNKKIGEIIKKDDYVVYASAGTDKHERSSGVCIEAAIHYINSYLNNNIK</sequence>
<evidence type="ECO:0000259" key="1">
    <source>
        <dbReference type="Pfam" id="PF22749"/>
    </source>
</evidence>
<dbReference type="Pfam" id="PF22749">
    <property type="entry name" value="Arb2"/>
    <property type="match status" value="1"/>
</dbReference>
<evidence type="ECO:0000313" key="4">
    <source>
        <dbReference type="WBParaSite" id="SRAE_2000246500.1"/>
    </source>
</evidence>
<dbReference type="WBParaSite" id="SRAE_2000246500.1">
    <property type="protein sequence ID" value="SRAE_2000246500.1"/>
    <property type="gene ID" value="WBGene00262675"/>
</dbReference>
<dbReference type="Gene3D" id="3.40.50.1820">
    <property type="entry name" value="alpha/beta hydrolase"/>
    <property type="match status" value="1"/>
</dbReference>
<reference evidence="2 3" key="1">
    <citation type="submission" date="2014-09" db="EMBL/GenBank/DDBJ databases">
        <authorList>
            <person name="Martin A.A."/>
        </authorList>
    </citation>
    <scope>NUCLEOTIDE SEQUENCE</scope>
    <source>
        <strain evidence="3">ED321</strain>
        <strain evidence="2">ED321 Heterogonic</strain>
    </source>
</reference>
<dbReference type="GO" id="GO:0031048">
    <property type="term" value="P:regulatory ncRNA-mediated heterochromatin formation"/>
    <property type="evidence" value="ECO:0007669"/>
    <property type="project" value="TreeGrafter"/>
</dbReference>
<dbReference type="GO" id="GO:0035197">
    <property type="term" value="F:siRNA binding"/>
    <property type="evidence" value="ECO:0007669"/>
    <property type="project" value="TreeGrafter"/>
</dbReference>
<dbReference type="InterPro" id="IPR048263">
    <property type="entry name" value="Arb2"/>
</dbReference>
<accession>A0A090LI44</accession>
<dbReference type="SUPFAM" id="SSF53474">
    <property type="entry name" value="alpha/beta-Hydrolases"/>
    <property type="match status" value="1"/>
</dbReference>
<evidence type="ECO:0000313" key="2">
    <source>
        <dbReference type="EMBL" id="CEF67803.1"/>
    </source>
</evidence>
<dbReference type="EMBL" id="LN609529">
    <property type="protein sequence ID" value="CEF67803.1"/>
    <property type="molecule type" value="Genomic_DNA"/>
</dbReference>
<dbReference type="WormBase" id="SRAE_2000246500">
    <property type="protein sequence ID" value="SRP02664"/>
    <property type="gene ID" value="WBGene00262675"/>
</dbReference>
<dbReference type="InterPro" id="IPR053858">
    <property type="entry name" value="Arb2_dom"/>
</dbReference>
<protein>
    <submittedName>
        <fullName evidence="2">Protein FAM172A</fullName>
    </submittedName>
</protein>
<feature type="domain" description="Arb2" evidence="1">
    <location>
        <begin position="2"/>
        <end position="216"/>
    </location>
</feature>
<dbReference type="AlphaFoldDB" id="A0A090LI44"/>
<dbReference type="CTD" id="36380168"/>
<dbReference type="OMA" id="QWSQQAI"/>
<evidence type="ECO:0000313" key="5">
    <source>
        <dbReference type="WormBase" id="SRAE_2000246500"/>
    </source>
</evidence>
<organism evidence="2">
    <name type="scientific">Strongyloides ratti</name>
    <name type="common">Parasitic roundworm</name>
    <dbReference type="NCBI Taxonomy" id="34506"/>
    <lineage>
        <taxon>Eukaryota</taxon>
        <taxon>Metazoa</taxon>
        <taxon>Ecdysozoa</taxon>
        <taxon>Nematoda</taxon>
        <taxon>Chromadorea</taxon>
        <taxon>Rhabditida</taxon>
        <taxon>Tylenchina</taxon>
        <taxon>Panagrolaimomorpha</taxon>
        <taxon>Strongyloidoidea</taxon>
        <taxon>Strongyloididae</taxon>
        <taxon>Strongyloides</taxon>
    </lineage>
</organism>
<dbReference type="InterPro" id="IPR029058">
    <property type="entry name" value="AB_hydrolase_fold"/>
</dbReference>
<keyword evidence="3" id="KW-1185">Reference proteome</keyword>
<gene>
    <name evidence="2 4 5" type="ORF">SRAE_2000246500</name>
</gene>
<dbReference type="Proteomes" id="UP000035682">
    <property type="component" value="Unplaced"/>
</dbReference>
<dbReference type="PANTHER" id="PTHR21357">
    <property type="entry name" value="FAM172 FAMILY PROTEIN HOMOLOG CG10038"/>
    <property type="match status" value="1"/>
</dbReference>
<dbReference type="PANTHER" id="PTHR21357:SF4">
    <property type="entry name" value="FAM172 FAMILY PROTEIN HOMOLOG CG10038"/>
    <property type="match status" value="1"/>
</dbReference>
<dbReference type="RefSeq" id="XP_024507003.1">
    <property type="nucleotide sequence ID" value="XM_024653536.1"/>
</dbReference>
<name>A0A090LI44_STRRB</name>
<proteinExistence type="predicted"/>